<organism evidence="1">
    <name type="scientific">Daucus carota subsp. sativus</name>
    <name type="common">Carrot</name>
    <dbReference type="NCBI Taxonomy" id="79200"/>
    <lineage>
        <taxon>Eukaryota</taxon>
        <taxon>Viridiplantae</taxon>
        <taxon>Streptophyta</taxon>
        <taxon>Embryophyta</taxon>
        <taxon>Tracheophyta</taxon>
        <taxon>Spermatophyta</taxon>
        <taxon>Magnoliopsida</taxon>
        <taxon>eudicotyledons</taxon>
        <taxon>Gunneridae</taxon>
        <taxon>Pentapetalae</taxon>
        <taxon>asterids</taxon>
        <taxon>campanulids</taxon>
        <taxon>Apiales</taxon>
        <taxon>Apiaceae</taxon>
        <taxon>Apioideae</taxon>
        <taxon>Scandiceae</taxon>
        <taxon>Daucinae</taxon>
        <taxon>Daucus</taxon>
        <taxon>Daucus sect. Daucus</taxon>
    </lineage>
</organism>
<keyword evidence="3" id="KW-1185">Reference proteome</keyword>
<evidence type="ECO:0000313" key="1">
    <source>
        <dbReference type="EMBL" id="KZN00251.1"/>
    </source>
</evidence>
<reference evidence="2" key="2">
    <citation type="submission" date="2022-03" db="EMBL/GenBank/DDBJ databases">
        <title>Draft title - Genomic analysis of global carrot germplasm unveils the trajectory of domestication and the origin of high carotenoid orange carrot.</title>
        <authorList>
            <person name="Iorizzo M."/>
            <person name="Ellison S."/>
            <person name="Senalik D."/>
            <person name="Macko-Podgorni A."/>
            <person name="Grzebelus D."/>
            <person name="Bostan H."/>
            <person name="Rolling W."/>
            <person name="Curaba J."/>
            <person name="Simon P."/>
        </authorList>
    </citation>
    <scope>NUCLEOTIDE SEQUENCE</scope>
    <source>
        <tissue evidence="2">Leaf</tissue>
    </source>
</reference>
<evidence type="ECO:0000313" key="2">
    <source>
        <dbReference type="EMBL" id="WOG90946.1"/>
    </source>
</evidence>
<dbReference type="EMBL" id="CP093345">
    <property type="protein sequence ID" value="WOG90946.1"/>
    <property type="molecule type" value="Genomic_DNA"/>
</dbReference>
<proteinExistence type="predicted"/>
<gene>
    <name evidence="1" type="ORF">DCAR_009005</name>
    <name evidence="2" type="ORF">DCAR_0310193</name>
</gene>
<dbReference type="Gramene" id="KZN00251">
    <property type="protein sequence ID" value="KZN00251"/>
    <property type="gene ID" value="DCAR_009005"/>
</dbReference>
<name>A0A162AFS4_DAUCS</name>
<reference evidence="1" key="1">
    <citation type="journal article" date="2016" name="Nat. Genet.">
        <title>A high-quality carrot genome assembly provides new insights into carotenoid accumulation and asterid genome evolution.</title>
        <authorList>
            <person name="Iorizzo M."/>
            <person name="Ellison S."/>
            <person name="Senalik D."/>
            <person name="Zeng P."/>
            <person name="Satapoomin P."/>
            <person name="Huang J."/>
            <person name="Bowman M."/>
            <person name="Iovene M."/>
            <person name="Sanseverino W."/>
            <person name="Cavagnaro P."/>
            <person name="Yildiz M."/>
            <person name="Macko-Podgorni A."/>
            <person name="Moranska E."/>
            <person name="Grzebelus E."/>
            <person name="Grzebelus D."/>
            <person name="Ashrafi H."/>
            <person name="Zheng Z."/>
            <person name="Cheng S."/>
            <person name="Spooner D."/>
            <person name="Van Deynze A."/>
            <person name="Simon P."/>
        </authorList>
    </citation>
    <scope>NUCLEOTIDE SEQUENCE [LARGE SCALE GENOMIC DNA]</scope>
    <source>
        <tissue evidence="1">Leaf</tissue>
    </source>
</reference>
<protein>
    <submittedName>
        <fullName evidence="1">Uncharacterized protein</fullName>
    </submittedName>
</protein>
<sequence length="53" mass="5985">MAAAFSHCTGAKDSNVAPDSPLYTHCLTQLLKPMYRRRILLKISVINIEVQRI</sequence>
<evidence type="ECO:0000313" key="3">
    <source>
        <dbReference type="Proteomes" id="UP000077755"/>
    </source>
</evidence>
<dbReference type="Proteomes" id="UP000077755">
    <property type="component" value="Chromosome 3"/>
</dbReference>
<dbReference type="EMBL" id="LNRQ01000003">
    <property type="protein sequence ID" value="KZN00251.1"/>
    <property type="molecule type" value="Genomic_DNA"/>
</dbReference>
<accession>A0A162AFS4</accession>
<dbReference type="AlphaFoldDB" id="A0A162AFS4"/>